<dbReference type="EMBL" id="LSRS01000003">
    <property type="protein sequence ID" value="KAF1084947.1"/>
    <property type="molecule type" value="Genomic_DNA"/>
</dbReference>
<dbReference type="RefSeq" id="WP_161821484.1">
    <property type="nucleotide sequence ID" value="NZ_LSRS01000003.1"/>
</dbReference>
<evidence type="ECO:0000313" key="1">
    <source>
        <dbReference type="EMBL" id="KAF1084947.1"/>
    </source>
</evidence>
<dbReference type="AlphaFoldDB" id="A0A9D2WNX9"/>
<organism evidence="1 2">
    <name type="scientific">Sporotomaculum syntrophicum</name>
    <dbReference type="NCBI Taxonomy" id="182264"/>
    <lineage>
        <taxon>Bacteria</taxon>
        <taxon>Bacillati</taxon>
        <taxon>Bacillota</taxon>
        <taxon>Clostridia</taxon>
        <taxon>Eubacteriales</taxon>
        <taxon>Desulfallaceae</taxon>
        <taxon>Sporotomaculum</taxon>
    </lineage>
</organism>
<comment type="caution">
    <text evidence="1">The sequence shown here is derived from an EMBL/GenBank/DDBJ whole genome shotgun (WGS) entry which is preliminary data.</text>
</comment>
<reference evidence="1" key="1">
    <citation type="submission" date="2016-02" db="EMBL/GenBank/DDBJ databases">
        <title>Draft Genome Sequence of Sporotomaculum syntrophicum Strain FB, a Syntrophic Benzoate Degrader.</title>
        <authorList>
            <person name="Nobu M.K."/>
            <person name="Narihiro T."/>
            <person name="Qiu Y.-L."/>
            <person name="Ohashi A."/>
            <person name="Liu W.-T."/>
            <person name="Yuji S."/>
        </authorList>
    </citation>
    <scope>NUCLEOTIDE SEQUENCE</scope>
    <source>
        <strain evidence="1">FB</strain>
    </source>
</reference>
<keyword evidence="2" id="KW-1185">Reference proteome</keyword>
<proteinExistence type="predicted"/>
<protein>
    <submittedName>
        <fullName evidence="1">Uncharacterized protein</fullName>
    </submittedName>
</protein>
<evidence type="ECO:0000313" key="2">
    <source>
        <dbReference type="Proteomes" id="UP000798488"/>
    </source>
</evidence>
<gene>
    <name evidence="1" type="ORF">SPSYN_01083</name>
</gene>
<dbReference type="OrthoDB" id="9902881at2"/>
<sequence length="47" mass="5045">MKALNKLVTRIQNRLENPAGPGEDKAACALLALTAGYFLVRLCACLI</sequence>
<dbReference type="Proteomes" id="UP000798488">
    <property type="component" value="Unassembled WGS sequence"/>
</dbReference>
<name>A0A9D2WNX9_9FIRM</name>
<accession>A0A9D2WNX9</accession>